<reference evidence="2 3" key="1">
    <citation type="journal article" date="2018" name="Mol. Biol. Evol.">
        <title>Broad Genomic Sampling Reveals a Smut Pathogenic Ancestry of the Fungal Clade Ustilaginomycotina.</title>
        <authorList>
            <person name="Kijpornyongpan T."/>
            <person name="Mondo S.J."/>
            <person name="Barry K."/>
            <person name="Sandor L."/>
            <person name="Lee J."/>
            <person name="Lipzen A."/>
            <person name="Pangilinan J."/>
            <person name="LaButti K."/>
            <person name="Hainaut M."/>
            <person name="Henrissat B."/>
            <person name="Grigoriev I.V."/>
            <person name="Spatafora J.W."/>
            <person name="Aime M.C."/>
        </authorList>
    </citation>
    <scope>NUCLEOTIDE SEQUENCE [LARGE SCALE GENOMIC DNA]</scope>
    <source>
        <strain evidence="2 3">MCA 5214</strain>
    </source>
</reference>
<sequence length="345" mass="37857">MTAGDSRRSRQHQQDDDADTGLSFFSDSLSSLFDVHTPSRGTPGSRLVYSHPLLPSSPLASSGSVGSLTYNIPNHDGVNTKLFAHYQWDAGWELANDIVLSSSPSFSSSSSPSSSASSRWADVRGKTTLELGAGTGLPSLVAARMGARRSVVTDYPDEGILRCLRGNVELEEKERRSRRGDQESTQQDEQKLMVRGLAWGDEAQEHELLSLQPGGYDRLLIADTLWVSSSHPLLIHSILRLISRTHGRVLVAAGYHSGIPCVRRFFEACERGMSGMGRLVPDEEMGGVRERNVQSGETGKCAWYKSANDGQEDQNDDMGSIEERAKRCVLASLRWAPHVEQEQAK</sequence>
<evidence type="ECO:0008006" key="4">
    <source>
        <dbReference type="Google" id="ProtNLM"/>
    </source>
</evidence>
<evidence type="ECO:0000313" key="2">
    <source>
        <dbReference type="EMBL" id="PWN26726.1"/>
    </source>
</evidence>
<dbReference type="PANTHER" id="PTHR14614">
    <property type="entry name" value="HEPATOCELLULAR CARCINOMA-ASSOCIATED ANTIGEN"/>
    <property type="match status" value="1"/>
</dbReference>
<feature type="compositionally biased region" description="Basic and acidic residues" evidence="1">
    <location>
        <begin position="1"/>
        <end position="15"/>
    </location>
</feature>
<gene>
    <name evidence="2" type="ORF">BDZ90DRAFT_232847</name>
</gene>
<dbReference type="GO" id="GO:0005737">
    <property type="term" value="C:cytoplasm"/>
    <property type="evidence" value="ECO:0007669"/>
    <property type="project" value="TreeGrafter"/>
</dbReference>
<dbReference type="Pfam" id="PF10294">
    <property type="entry name" value="Methyltransf_16"/>
    <property type="match status" value="1"/>
</dbReference>
<organism evidence="2 3">
    <name type="scientific">Jaminaea rosea</name>
    <dbReference type="NCBI Taxonomy" id="1569628"/>
    <lineage>
        <taxon>Eukaryota</taxon>
        <taxon>Fungi</taxon>
        <taxon>Dikarya</taxon>
        <taxon>Basidiomycota</taxon>
        <taxon>Ustilaginomycotina</taxon>
        <taxon>Exobasidiomycetes</taxon>
        <taxon>Microstromatales</taxon>
        <taxon>Microstromatales incertae sedis</taxon>
        <taxon>Jaminaea</taxon>
    </lineage>
</organism>
<evidence type="ECO:0000313" key="3">
    <source>
        <dbReference type="Proteomes" id="UP000245884"/>
    </source>
</evidence>
<dbReference type="RefSeq" id="XP_025361338.1">
    <property type="nucleotide sequence ID" value="XM_025506407.1"/>
</dbReference>
<dbReference type="GeneID" id="37028230"/>
<dbReference type="InterPro" id="IPR029063">
    <property type="entry name" value="SAM-dependent_MTases_sf"/>
</dbReference>
<dbReference type="SUPFAM" id="SSF53335">
    <property type="entry name" value="S-adenosyl-L-methionine-dependent methyltransferases"/>
    <property type="match status" value="1"/>
</dbReference>
<proteinExistence type="predicted"/>
<name>A0A316UN84_9BASI</name>
<dbReference type="GO" id="GO:0008757">
    <property type="term" value="F:S-adenosylmethionine-dependent methyltransferase activity"/>
    <property type="evidence" value="ECO:0007669"/>
    <property type="project" value="UniProtKB-ARBA"/>
</dbReference>
<protein>
    <recommendedName>
        <fullName evidence="4">Nicotinamide N-methyltransferase</fullName>
    </recommendedName>
</protein>
<keyword evidence="3" id="KW-1185">Reference proteome</keyword>
<dbReference type="Proteomes" id="UP000245884">
    <property type="component" value="Unassembled WGS sequence"/>
</dbReference>
<dbReference type="AlphaFoldDB" id="A0A316UN84"/>
<dbReference type="PANTHER" id="PTHR14614:SF130">
    <property type="entry name" value="PROTEIN-LYSINE N-METHYLTRANSFERASE EEF2KMT"/>
    <property type="match status" value="1"/>
</dbReference>
<accession>A0A316UN84</accession>
<feature type="region of interest" description="Disordered" evidence="1">
    <location>
        <begin position="1"/>
        <end position="20"/>
    </location>
</feature>
<evidence type="ECO:0000256" key="1">
    <source>
        <dbReference type="SAM" id="MobiDB-lite"/>
    </source>
</evidence>
<dbReference type="OrthoDB" id="407325at2759"/>
<dbReference type="EMBL" id="KZ819670">
    <property type="protein sequence ID" value="PWN26726.1"/>
    <property type="molecule type" value="Genomic_DNA"/>
</dbReference>
<dbReference type="Gene3D" id="3.40.50.150">
    <property type="entry name" value="Vaccinia Virus protein VP39"/>
    <property type="match status" value="1"/>
</dbReference>
<dbReference type="InterPro" id="IPR019410">
    <property type="entry name" value="Methyltransf_16"/>
</dbReference>